<keyword evidence="3 4" id="KW-0472">Membrane</keyword>
<dbReference type="Gene3D" id="3.30.450.330">
    <property type="match status" value="1"/>
</dbReference>
<evidence type="ECO:0000259" key="6">
    <source>
        <dbReference type="Pfam" id="PF03717"/>
    </source>
</evidence>
<comment type="similarity">
    <text evidence="2">Belongs to the transpeptidase family.</text>
</comment>
<dbReference type="PANTHER" id="PTHR30627">
    <property type="entry name" value="PEPTIDOGLYCAN D,D-TRANSPEPTIDASE"/>
    <property type="match status" value="1"/>
</dbReference>
<dbReference type="RefSeq" id="WP_006302636.1">
    <property type="nucleotide sequence ID" value="NZ_ACGK02000001.1"/>
</dbReference>
<feature type="transmembrane region" description="Helical" evidence="4">
    <location>
        <begin position="37"/>
        <end position="57"/>
    </location>
</feature>
<keyword evidence="4" id="KW-1133">Transmembrane helix</keyword>
<dbReference type="GO" id="GO:0008658">
    <property type="term" value="F:penicillin binding"/>
    <property type="evidence" value="ECO:0007669"/>
    <property type="project" value="InterPro"/>
</dbReference>
<dbReference type="AlphaFoldDB" id="F1T468"/>
<evidence type="ECO:0000256" key="4">
    <source>
        <dbReference type="SAM" id="Phobius"/>
    </source>
</evidence>
<evidence type="ECO:0000259" key="5">
    <source>
        <dbReference type="Pfam" id="PF00905"/>
    </source>
</evidence>
<dbReference type="SUPFAM" id="SSF56601">
    <property type="entry name" value="beta-lactamase/transpeptidase-like"/>
    <property type="match status" value="1"/>
</dbReference>
<dbReference type="EMBL" id="ACGK02000001">
    <property type="protein sequence ID" value="EGF23512.1"/>
    <property type="molecule type" value="Genomic_DNA"/>
</dbReference>
<comment type="subcellular location">
    <subcellularLocation>
        <location evidence="1">Membrane</location>
    </subcellularLocation>
</comment>
<feature type="domain" description="Penicillin-binding protein transpeptidase" evidence="5">
    <location>
        <begin position="269"/>
        <end position="570"/>
    </location>
</feature>
<dbReference type="GeneID" id="93210074"/>
<protein>
    <submittedName>
        <fullName evidence="7">Penicillin-binding protein, transpeptidase domain protein</fullName>
    </submittedName>
</protein>
<dbReference type="Pfam" id="PF03717">
    <property type="entry name" value="PBP_dimer"/>
    <property type="match status" value="1"/>
</dbReference>
<accession>F1T468</accession>
<dbReference type="Gene3D" id="3.90.1310.10">
    <property type="entry name" value="Penicillin-binding protein 2a (Domain 2)"/>
    <property type="match status" value="1"/>
</dbReference>
<comment type="caution">
    <text evidence="7">The sequence shown here is derived from an EMBL/GenBank/DDBJ whole genome shotgun (WGS) entry which is preliminary data.</text>
</comment>
<dbReference type="InterPro" id="IPR012338">
    <property type="entry name" value="Beta-lactam/transpept-like"/>
</dbReference>
<evidence type="ECO:0000313" key="8">
    <source>
        <dbReference type="Proteomes" id="UP000005947"/>
    </source>
</evidence>
<dbReference type="GO" id="GO:0005886">
    <property type="term" value="C:plasma membrane"/>
    <property type="evidence" value="ECO:0007669"/>
    <property type="project" value="TreeGrafter"/>
</dbReference>
<dbReference type="Gene3D" id="3.40.710.10">
    <property type="entry name" value="DD-peptidase/beta-lactamase superfamily"/>
    <property type="match status" value="1"/>
</dbReference>
<gene>
    <name evidence="7" type="ORF">HMPREF0091_10459</name>
</gene>
<dbReference type="Proteomes" id="UP000005947">
    <property type="component" value="Unassembled WGS sequence"/>
</dbReference>
<sequence length="583" mass="62470">MRSGRDFVRGASYDERRSSASASTYSYAYFSRTTIKLIAIFAFFTCCVVARLVWLQIVDAQKLTHMAQTQRTNVVKLFARRGTIYDRNGNVLAISRECKTLYCNPQQVKDPSGAAHIIADVLGGSADDYIDSLNANTTFSYVVKRISNEDAKTIKTRLADAKIGGVFLLPDIKREYPYGNVGGQILGLVGNDGDGLSGLELYYNDKLKGTDGEMIFEAGVQGTPIAGDHPHVVPAQHGNDIVISIDINIQKKAEDIIAQGVKDYHAKSGSVIATDPQNGEILAMCSTPLFNPTNAEDIAEGSLNLKPVSSTYEPGSIFKILTMSIGLDAQKISPQQVFDIPATIKSGADTITDEDNRRVAADMDIREILRRSSNVGSSYVAQHYIGADTFAAGLDNFLIGQKTGIDYPGEVGGLVKKRVEYDGASLGTMAFGQALAFPQVQMAQAVGSVANGGTLYTPHFLMSTAGEEANWPAKGTSIKKETSDLMIDYLQTVVSDGTAKKAQVPGYSVAGKTGTGEQASPTGGYIRGSYTSSLIGFAPAKSAKILLYVGLDGTPHLAATSSAYLFSEIMREALTDLNISEQK</sequence>
<name>F1T468_9ACTN</name>
<evidence type="ECO:0000256" key="2">
    <source>
        <dbReference type="ARBA" id="ARBA00007171"/>
    </source>
</evidence>
<dbReference type="InterPro" id="IPR050515">
    <property type="entry name" value="Beta-lactam/transpept"/>
</dbReference>
<dbReference type="InterPro" id="IPR001460">
    <property type="entry name" value="PCN-bd_Tpept"/>
</dbReference>
<proteinExistence type="inferred from homology"/>
<organism evidence="7 8">
    <name type="scientific">Fannyhessea vaginae DSM 15829</name>
    <dbReference type="NCBI Taxonomy" id="525256"/>
    <lineage>
        <taxon>Bacteria</taxon>
        <taxon>Bacillati</taxon>
        <taxon>Actinomycetota</taxon>
        <taxon>Coriobacteriia</taxon>
        <taxon>Coriobacteriales</taxon>
        <taxon>Atopobiaceae</taxon>
        <taxon>Fannyhessea</taxon>
    </lineage>
</organism>
<dbReference type="PANTHER" id="PTHR30627:SF1">
    <property type="entry name" value="PEPTIDOGLYCAN D,D-TRANSPEPTIDASE FTSI"/>
    <property type="match status" value="1"/>
</dbReference>
<dbReference type="InterPro" id="IPR005311">
    <property type="entry name" value="PBP_dimer"/>
</dbReference>
<dbReference type="OrthoDB" id="9789078at2"/>
<keyword evidence="8" id="KW-1185">Reference proteome</keyword>
<dbReference type="eggNOG" id="COG0768">
    <property type="taxonomic scope" value="Bacteria"/>
</dbReference>
<dbReference type="SUPFAM" id="SSF56519">
    <property type="entry name" value="Penicillin binding protein dimerisation domain"/>
    <property type="match status" value="1"/>
</dbReference>
<feature type="domain" description="Penicillin-binding protein dimerisation" evidence="6">
    <location>
        <begin position="79"/>
        <end position="225"/>
    </location>
</feature>
<evidence type="ECO:0000256" key="1">
    <source>
        <dbReference type="ARBA" id="ARBA00004370"/>
    </source>
</evidence>
<keyword evidence="4" id="KW-0812">Transmembrane</keyword>
<reference evidence="7 8" key="1">
    <citation type="submission" date="2011-02" db="EMBL/GenBank/DDBJ databases">
        <authorList>
            <person name="Muzny D."/>
            <person name="Qin X."/>
            <person name="Buhay C."/>
            <person name="Dugan-Rocha S."/>
            <person name="Ding Y."/>
            <person name="Chen G."/>
            <person name="Hawes A."/>
            <person name="Holder M."/>
            <person name="Jhangiani S."/>
            <person name="Johnson A."/>
            <person name="Khan Z."/>
            <person name="Li Z."/>
            <person name="Liu W."/>
            <person name="Liu X."/>
            <person name="Perez L."/>
            <person name="Shen H."/>
            <person name="Wang Q."/>
            <person name="Watt J."/>
            <person name="Xi L."/>
            <person name="Xin Y."/>
            <person name="Zhou J."/>
            <person name="Deng J."/>
            <person name="Jiang H."/>
            <person name="Liu Y."/>
            <person name="Qu J."/>
            <person name="Song X.-Z."/>
            <person name="Zhang L."/>
            <person name="Villasana D."/>
            <person name="Johnson A."/>
            <person name="Liu J."/>
            <person name="Liyanage D."/>
            <person name="Lorensuhewa L."/>
            <person name="Robinson T."/>
            <person name="Song A."/>
            <person name="Song B.-B."/>
            <person name="Dinh H."/>
            <person name="Thornton R."/>
            <person name="Coyle M."/>
            <person name="Francisco L."/>
            <person name="Jackson L."/>
            <person name="Javaid M."/>
            <person name="Korchina V."/>
            <person name="Kovar C."/>
            <person name="Mata R."/>
            <person name="Mathew T."/>
            <person name="Ngo R."/>
            <person name="Nguyen L."/>
            <person name="Nguyen N."/>
            <person name="Okwuonu G."/>
            <person name="Ongeri F."/>
            <person name="Pham C."/>
            <person name="Simmons D."/>
            <person name="Wilczek-Boney K."/>
            <person name="Hale W."/>
            <person name="Jakkamsetti A."/>
            <person name="Pham P."/>
            <person name="Ruth R."/>
            <person name="San Lucas F."/>
            <person name="Warren J."/>
            <person name="Zhang J."/>
            <person name="Zhao Z."/>
            <person name="Zhou C."/>
            <person name="Zhu D."/>
            <person name="Lee S."/>
            <person name="Bess C."/>
            <person name="Blankenburg K."/>
            <person name="Forbes L."/>
            <person name="Fu Q."/>
            <person name="Gubbala S."/>
            <person name="Hirani K."/>
            <person name="Jayaseelan J.C."/>
            <person name="Lara F."/>
            <person name="Munidasa M."/>
            <person name="Palculict T."/>
            <person name="Patil S."/>
            <person name="Pu L.-L."/>
            <person name="Saada N."/>
            <person name="Tang L."/>
            <person name="Weissenberger G."/>
            <person name="Zhu Y."/>
            <person name="Hemphill L."/>
            <person name="Shang Y."/>
            <person name="Youmans B."/>
            <person name="Ayvaz T."/>
            <person name="Ross M."/>
            <person name="Santibanez J."/>
            <person name="Aqrawi P."/>
            <person name="Gross S."/>
            <person name="Joshi V."/>
            <person name="Fowler G."/>
            <person name="Nazareth L."/>
            <person name="Reid J."/>
            <person name="Worley K."/>
            <person name="Petrosino J."/>
            <person name="Highlander S."/>
            <person name="Gibbs R."/>
        </authorList>
    </citation>
    <scope>NUCLEOTIDE SEQUENCE [LARGE SCALE GENOMIC DNA]</scope>
    <source>
        <strain evidence="7 8">DSM 15829</strain>
    </source>
</reference>
<dbReference type="InterPro" id="IPR036138">
    <property type="entry name" value="PBP_dimer_sf"/>
</dbReference>
<dbReference type="GO" id="GO:0071555">
    <property type="term" value="P:cell wall organization"/>
    <property type="evidence" value="ECO:0007669"/>
    <property type="project" value="TreeGrafter"/>
</dbReference>
<evidence type="ECO:0000256" key="3">
    <source>
        <dbReference type="ARBA" id="ARBA00023136"/>
    </source>
</evidence>
<evidence type="ECO:0000313" key="7">
    <source>
        <dbReference type="EMBL" id="EGF23512.1"/>
    </source>
</evidence>
<dbReference type="Pfam" id="PF00905">
    <property type="entry name" value="Transpeptidase"/>
    <property type="match status" value="1"/>
</dbReference>